<feature type="compositionally biased region" description="Low complexity" evidence="9">
    <location>
        <begin position="294"/>
        <end position="326"/>
    </location>
</feature>
<dbReference type="Gene3D" id="3.30.1300.10">
    <property type="entry name" value="Pantoate-beta-alanine ligase, C-terminal domain"/>
    <property type="match status" value="1"/>
</dbReference>
<dbReference type="AlphaFoldDB" id="A0A2S9QN28"/>
<dbReference type="InterPro" id="IPR004821">
    <property type="entry name" value="Cyt_trans-like"/>
</dbReference>
<comment type="caution">
    <text evidence="8">Lacks conserved residue(s) required for the propagation of feature annotation.</text>
</comment>
<reference evidence="10 11" key="1">
    <citation type="journal article" date="2017" name="New Microbes New Infect">
        <title>Genome sequence of 'Leucobacter massiliensis' sp. nov. isolated from human pharynx after travel to the 2014 Hajj.</title>
        <authorList>
            <person name="Leangapichart T."/>
            <person name="Gautret P."/>
            <person name="Nguyen T.T."/>
            <person name="Armstrong N."/>
            <person name="Rolain J.M."/>
        </authorList>
    </citation>
    <scope>NUCLEOTIDE SEQUENCE [LARGE SCALE GENOMIC DNA]</scope>
    <source>
        <strain evidence="10 11">122RC15</strain>
    </source>
</reference>
<comment type="pathway">
    <text evidence="1 8">Cofactor biosynthesis; (R)-pantothenate biosynthesis; (R)-pantothenate from (R)-pantoate and beta-alanine: step 1/1.</text>
</comment>
<comment type="similarity">
    <text evidence="2 8">Belongs to the pantothenate synthetase family.</text>
</comment>
<feature type="binding site" evidence="8">
    <location>
        <begin position="157"/>
        <end position="160"/>
    </location>
    <ligand>
        <name>ATP</name>
        <dbReference type="ChEBI" id="CHEBI:30616"/>
    </ligand>
</feature>
<proteinExistence type="inferred from homology"/>
<feature type="binding site" evidence="8">
    <location>
        <begin position="194"/>
        <end position="197"/>
    </location>
    <ligand>
        <name>ATP</name>
        <dbReference type="ChEBI" id="CHEBI:30616"/>
    </ligand>
</feature>
<dbReference type="RefSeq" id="WP_105805436.1">
    <property type="nucleotide sequence ID" value="NZ_MWZD01000017.1"/>
</dbReference>
<dbReference type="GO" id="GO:0005829">
    <property type="term" value="C:cytosol"/>
    <property type="evidence" value="ECO:0007669"/>
    <property type="project" value="TreeGrafter"/>
</dbReference>
<evidence type="ECO:0000256" key="8">
    <source>
        <dbReference type="HAMAP-Rule" id="MF_00158"/>
    </source>
</evidence>
<dbReference type="UniPathway" id="UPA00028">
    <property type="reaction ID" value="UER00005"/>
</dbReference>
<keyword evidence="6 8" id="KW-0067">ATP-binding</keyword>
<comment type="subcellular location">
    <subcellularLocation>
        <location evidence="8">Cytoplasm</location>
    </subcellularLocation>
</comment>
<dbReference type="Pfam" id="PF02569">
    <property type="entry name" value="Pantoate_ligase"/>
    <property type="match status" value="1"/>
</dbReference>
<dbReference type="GO" id="GO:0004592">
    <property type="term" value="F:pantoate-beta-alanine ligase activity"/>
    <property type="evidence" value="ECO:0007669"/>
    <property type="project" value="UniProtKB-UniRule"/>
</dbReference>
<keyword evidence="5 8" id="KW-0547">Nucleotide-binding</keyword>
<dbReference type="Gene3D" id="3.40.50.620">
    <property type="entry name" value="HUPs"/>
    <property type="match status" value="1"/>
</dbReference>
<keyword evidence="3 8" id="KW-0436">Ligase</keyword>
<feature type="binding site" evidence="8">
    <location>
        <position position="69"/>
    </location>
    <ligand>
        <name>beta-alanine</name>
        <dbReference type="ChEBI" id="CHEBI:57966"/>
    </ligand>
</feature>
<feature type="region of interest" description="Disordered" evidence="9">
    <location>
        <begin position="294"/>
        <end position="332"/>
    </location>
</feature>
<feature type="active site" description="Proton donor" evidence="8">
    <location>
        <position position="45"/>
    </location>
</feature>
<evidence type="ECO:0000256" key="5">
    <source>
        <dbReference type="ARBA" id="ARBA00022741"/>
    </source>
</evidence>
<dbReference type="OrthoDB" id="9773087at2"/>
<feature type="binding site" evidence="8">
    <location>
        <begin position="38"/>
        <end position="45"/>
    </location>
    <ligand>
        <name>ATP</name>
        <dbReference type="ChEBI" id="CHEBI:30616"/>
    </ligand>
</feature>
<comment type="miscellaneous">
    <text evidence="8">The reaction proceeds by a bi uni uni bi ping pong mechanism.</text>
</comment>
<evidence type="ECO:0000256" key="4">
    <source>
        <dbReference type="ARBA" id="ARBA00022655"/>
    </source>
</evidence>
<dbReference type="InterPro" id="IPR042176">
    <property type="entry name" value="Pantoate_ligase_C"/>
</dbReference>
<comment type="subunit">
    <text evidence="8">Homodimer.</text>
</comment>
<dbReference type="PANTHER" id="PTHR21299:SF1">
    <property type="entry name" value="PANTOATE--BETA-ALANINE LIGASE"/>
    <property type="match status" value="1"/>
</dbReference>
<dbReference type="EMBL" id="MWZD01000017">
    <property type="protein sequence ID" value="PRI10977.1"/>
    <property type="molecule type" value="Genomic_DNA"/>
</dbReference>
<dbReference type="NCBIfam" id="TIGR00125">
    <property type="entry name" value="cyt_tran_rel"/>
    <property type="match status" value="1"/>
</dbReference>
<dbReference type="SUPFAM" id="SSF52374">
    <property type="entry name" value="Nucleotidylyl transferase"/>
    <property type="match status" value="1"/>
</dbReference>
<evidence type="ECO:0000256" key="3">
    <source>
        <dbReference type="ARBA" id="ARBA00022598"/>
    </source>
</evidence>
<dbReference type="NCBIfam" id="TIGR00018">
    <property type="entry name" value="panC"/>
    <property type="match status" value="1"/>
</dbReference>
<dbReference type="GO" id="GO:0005524">
    <property type="term" value="F:ATP binding"/>
    <property type="evidence" value="ECO:0007669"/>
    <property type="project" value="UniProtKB-KW"/>
</dbReference>
<dbReference type="InterPro" id="IPR003721">
    <property type="entry name" value="Pantoate_ligase"/>
</dbReference>
<dbReference type="EC" id="6.3.2.1" evidence="8"/>
<dbReference type="Proteomes" id="UP000238650">
    <property type="component" value="Unassembled WGS sequence"/>
</dbReference>
<comment type="catalytic activity">
    <reaction evidence="7 8">
        <text>(R)-pantoate + beta-alanine + ATP = (R)-pantothenate + AMP + diphosphate + H(+)</text>
        <dbReference type="Rhea" id="RHEA:10912"/>
        <dbReference type="ChEBI" id="CHEBI:15378"/>
        <dbReference type="ChEBI" id="CHEBI:15980"/>
        <dbReference type="ChEBI" id="CHEBI:29032"/>
        <dbReference type="ChEBI" id="CHEBI:30616"/>
        <dbReference type="ChEBI" id="CHEBI:33019"/>
        <dbReference type="ChEBI" id="CHEBI:57966"/>
        <dbReference type="ChEBI" id="CHEBI:456215"/>
        <dbReference type="EC" id="6.3.2.1"/>
    </reaction>
</comment>
<comment type="function">
    <text evidence="8">Catalyzes the condensation of pantoate with beta-alanine in an ATP-dependent reaction via a pantoyl-adenylate intermediate.</text>
</comment>
<feature type="binding site" evidence="8">
    <location>
        <position position="163"/>
    </location>
    <ligand>
        <name>(R)-pantoate</name>
        <dbReference type="ChEBI" id="CHEBI:15980"/>
    </ligand>
</feature>
<keyword evidence="8" id="KW-0963">Cytoplasm</keyword>
<evidence type="ECO:0000256" key="7">
    <source>
        <dbReference type="ARBA" id="ARBA00048258"/>
    </source>
</evidence>
<keyword evidence="11" id="KW-1185">Reference proteome</keyword>
<dbReference type="PANTHER" id="PTHR21299">
    <property type="entry name" value="CYTIDYLATE KINASE/PANTOATE-BETA-ALANINE LIGASE"/>
    <property type="match status" value="1"/>
</dbReference>
<name>A0A2S9QN28_9MICO</name>
<dbReference type="GO" id="GO:0015940">
    <property type="term" value="P:pantothenate biosynthetic process"/>
    <property type="evidence" value="ECO:0007669"/>
    <property type="project" value="UniProtKB-UniRule"/>
</dbReference>
<evidence type="ECO:0000256" key="2">
    <source>
        <dbReference type="ARBA" id="ARBA00009256"/>
    </source>
</evidence>
<evidence type="ECO:0000313" key="11">
    <source>
        <dbReference type="Proteomes" id="UP000238650"/>
    </source>
</evidence>
<accession>A0A2S9QN28</accession>
<evidence type="ECO:0000256" key="1">
    <source>
        <dbReference type="ARBA" id="ARBA00004990"/>
    </source>
</evidence>
<comment type="caution">
    <text evidence="10">The sequence shown here is derived from an EMBL/GenBank/DDBJ whole genome shotgun (WGS) entry which is preliminary data.</text>
</comment>
<keyword evidence="4 8" id="KW-0566">Pantothenate biosynthesis</keyword>
<evidence type="ECO:0000256" key="6">
    <source>
        <dbReference type="ARBA" id="ARBA00022840"/>
    </source>
</evidence>
<organism evidence="10 11">
    <name type="scientific">Leucobacter massiliensis</name>
    <dbReference type="NCBI Taxonomy" id="1686285"/>
    <lineage>
        <taxon>Bacteria</taxon>
        <taxon>Bacillati</taxon>
        <taxon>Actinomycetota</taxon>
        <taxon>Actinomycetes</taxon>
        <taxon>Micrococcales</taxon>
        <taxon>Microbacteriaceae</taxon>
        <taxon>Leucobacter</taxon>
    </lineage>
</organism>
<evidence type="ECO:0000313" key="10">
    <source>
        <dbReference type="EMBL" id="PRI10977.1"/>
    </source>
</evidence>
<dbReference type="InterPro" id="IPR014729">
    <property type="entry name" value="Rossmann-like_a/b/a_fold"/>
</dbReference>
<feature type="binding site" evidence="8">
    <location>
        <position position="69"/>
    </location>
    <ligand>
        <name>(R)-pantoate</name>
        <dbReference type="ChEBI" id="CHEBI:15980"/>
    </ligand>
</feature>
<protein>
    <recommendedName>
        <fullName evidence="8">Pantothenate synthetase</fullName>
        <shortName evidence="8">PS</shortName>
        <ecNumber evidence="8">6.3.2.1</ecNumber>
    </recommendedName>
    <alternativeName>
        <fullName evidence="8">Pantoate--beta-alanine ligase</fullName>
    </alternativeName>
    <alternativeName>
        <fullName evidence="8">Pantoate-activating enzyme</fullName>
    </alternativeName>
</protein>
<gene>
    <name evidence="8" type="primary">panC</name>
    <name evidence="10" type="ORF">B4915_08840</name>
</gene>
<sequence length="332" mass="33943">MRIVRTVRELRAALAEARAAHSGAVRGGVHRVGMVPTMGALHEGHLSLVRAARAENDTVVLSIFVNPTQFTEAADLAAYPRQEERDAALAAGAGVDVIFAPEAEEMYPAGFATTVRVAGPLTETLEGAARGAAHFDGVATVVSKLLLAALPDAAYFGQKDAQQLLVVRRMVADLGIPSRIVGCPTSRDPDGLARSSRNVRLSAEERGRALAIPRALEAAARALRGGARDAAAVRAAAEAELAAAGIAAEYVAVVHPESLEPLERLDGTALLAIAARVGGVRLIDNALLGEPAAAGPGAVGQAHPARPAGLSASAAPADPPAAGAKPTQRTDP</sequence>
<dbReference type="CDD" id="cd00560">
    <property type="entry name" value="PanC"/>
    <property type="match status" value="1"/>
</dbReference>
<evidence type="ECO:0000256" key="9">
    <source>
        <dbReference type="SAM" id="MobiDB-lite"/>
    </source>
</evidence>
<dbReference type="HAMAP" id="MF_00158">
    <property type="entry name" value="PanC"/>
    <property type="match status" value="1"/>
</dbReference>